<keyword evidence="3" id="KW-0249">Electron transport</keyword>
<keyword evidence="7" id="KW-1185">Reference proteome</keyword>
<dbReference type="Pfam" id="PF13370">
    <property type="entry name" value="Fer4_13"/>
    <property type="match status" value="1"/>
</dbReference>
<keyword evidence="5" id="KW-0411">Iron-sulfur</keyword>
<evidence type="ECO:0000313" key="7">
    <source>
        <dbReference type="Proteomes" id="UP000053352"/>
    </source>
</evidence>
<name>A0A0V8RXC9_PYROC</name>
<keyword evidence="2" id="KW-0479">Metal-binding</keyword>
<keyword evidence="1" id="KW-0813">Transport</keyword>
<dbReference type="AlphaFoldDB" id="A0A0V8RXC9"/>
<evidence type="ECO:0000256" key="1">
    <source>
        <dbReference type="ARBA" id="ARBA00022448"/>
    </source>
</evidence>
<accession>A0A0V8RXC9</accession>
<evidence type="ECO:0000256" key="5">
    <source>
        <dbReference type="ARBA" id="ARBA00023014"/>
    </source>
</evidence>
<gene>
    <name evidence="6" type="ORF">CF15_00235</name>
</gene>
<dbReference type="InterPro" id="IPR051269">
    <property type="entry name" value="Fe-S_cluster_ET"/>
</dbReference>
<comment type="caution">
    <text evidence="6">The sequence shown here is derived from an EMBL/GenBank/DDBJ whole genome shotgun (WGS) entry which is preliminary data.</text>
</comment>
<sequence>MVCVSLCPDVFEMSEEDGKSQIVAKWRIDNDPAHGLVPEDLKDCVNAATEACPVSIIHWEEKEV</sequence>
<evidence type="ECO:0000256" key="3">
    <source>
        <dbReference type="ARBA" id="ARBA00022982"/>
    </source>
</evidence>
<dbReference type="GO" id="GO:0051536">
    <property type="term" value="F:iron-sulfur cluster binding"/>
    <property type="evidence" value="ECO:0007669"/>
    <property type="project" value="UniProtKB-KW"/>
</dbReference>
<dbReference type="GO" id="GO:0046872">
    <property type="term" value="F:metal ion binding"/>
    <property type="evidence" value="ECO:0007669"/>
    <property type="project" value="UniProtKB-KW"/>
</dbReference>
<evidence type="ECO:0000313" key="6">
    <source>
        <dbReference type="EMBL" id="KSW12618.1"/>
    </source>
</evidence>
<dbReference type="EMBL" id="LNTB01000001">
    <property type="protein sequence ID" value="KSW12618.1"/>
    <property type="molecule type" value="Genomic_DNA"/>
</dbReference>
<dbReference type="SUPFAM" id="SSF54862">
    <property type="entry name" value="4Fe-4S ferredoxins"/>
    <property type="match status" value="1"/>
</dbReference>
<reference evidence="6 7" key="1">
    <citation type="submission" date="2015-11" db="EMBL/GenBank/DDBJ databases">
        <title>Genome sequence of Pyrodictium occultum PL-19, a marine hyperthermophilic archaeon isolated from Volcano, Italy.</title>
        <authorList>
            <person name="Utturkar S."/>
            <person name="Huber H."/>
            <person name="Leptihn S."/>
            <person name="Brown S."/>
            <person name="Stetter K.O."/>
            <person name="Podar M."/>
        </authorList>
    </citation>
    <scope>NUCLEOTIDE SEQUENCE [LARGE SCALE GENOMIC DNA]</scope>
    <source>
        <strain evidence="6 7">PL-19</strain>
    </source>
</reference>
<proteinExistence type="predicted"/>
<dbReference type="PANTHER" id="PTHR36923:SF3">
    <property type="entry name" value="FERREDOXIN"/>
    <property type="match status" value="1"/>
</dbReference>
<dbReference type="Proteomes" id="UP000053352">
    <property type="component" value="Unassembled WGS sequence"/>
</dbReference>
<dbReference type="PANTHER" id="PTHR36923">
    <property type="entry name" value="FERREDOXIN"/>
    <property type="match status" value="1"/>
</dbReference>
<dbReference type="Gene3D" id="3.30.70.20">
    <property type="match status" value="1"/>
</dbReference>
<organism evidence="6 7">
    <name type="scientific">Pyrodictium occultum</name>
    <dbReference type="NCBI Taxonomy" id="2309"/>
    <lineage>
        <taxon>Archaea</taxon>
        <taxon>Thermoproteota</taxon>
        <taxon>Thermoprotei</taxon>
        <taxon>Desulfurococcales</taxon>
        <taxon>Pyrodictiaceae</taxon>
        <taxon>Pyrodictium</taxon>
    </lineage>
</organism>
<protein>
    <submittedName>
        <fullName evidence="6">Ferredoxin</fullName>
    </submittedName>
</protein>
<evidence type="ECO:0000256" key="2">
    <source>
        <dbReference type="ARBA" id="ARBA00022723"/>
    </source>
</evidence>
<keyword evidence="4" id="KW-0408">Iron</keyword>
<evidence type="ECO:0000256" key="4">
    <source>
        <dbReference type="ARBA" id="ARBA00023004"/>
    </source>
</evidence>
<dbReference type="STRING" id="2309.CF15_00235"/>